<evidence type="ECO:0000313" key="12">
    <source>
        <dbReference type="EMBL" id="UNV86171.1"/>
    </source>
</evidence>
<evidence type="ECO:0000256" key="1">
    <source>
        <dbReference type="ARBA" id="ARBA00004571"/>
    </source>
</evidence>
<dbReference type="SUPFAM" id="SSF48452">
    <property type="entry name" value="TPR-like"/>
    <property type="match status" value="1"/>
</dbReference>
<feature type="signal peptide" evidence="8">
    <location>
        <begin position="1"/>
        <end position="20"/>
    </location>
</feature>
<comment type="similarity">
    <text evidence="7">Belongs to the Slam family.</text>
</comment>
<keyword evidence="6" id="KW-0998">Cell outer membrane</keyword>
<evidence type="ECO:0000259" key="9">
    <source>
        <dbReference type="Pfam" id="PF04575"/>
    </source>
</evidence>
<evidence type="ECO:0000256" key="6">
    <source>
        <dbReference type="ARBA" id="ARBA00023237"/>
    </source>
</evidence>
<keyword evidence="4 8" id="KW-0732">Signal</keyword>
<dbReference type="GO" id="GO:0009279">
    <property type="term" value="C:cell outer membrane"/>
    <property type="evidence" value="ECO:0007669"/>
    <property type="project" value="UniProtKB-SubCell"/>
</dbReference>
<dbReference type="Pfam" id="PF24575">
    <property type="entry name" value="TPR_Slam"/>
    <property type="match status" value="1"/>
</dbReference>
<evidence type="ECO:0000256" key="2">
    <source>
        <dbReference type="ARBA" id="ARBA00022452"/>
    </source>
</evidence>
<evidence type="ECO:0000313" key="11">
    <source>
        <dbReference type="EMBL" id="EGQ76610.1"/>
    </source>
</evidence>
<keyword evidence="14" id="KW-1185">Reference proteome</keyword>
<evidence type="ECO:0000256" key="8">
    <source>
        <dbReference type="SAM" id="SignalP"/>
    </source>
</evidence>
<dbReference type="RefSeq" id="WP_003778617.1">
    <property type="nucleotide sequence ID" value="NZ_CP094241.1"/>
</dbReference>
<keyword evidence="2" id="KW-1134">Transmembrane beta strand</keyword>
<dbReference type="InterPro" id="IPR007655">
    <property type="entry name" value="Slam_C"/>
</dbReference>
<dbReference type="AlphaFoldDB" id="A0AA36UJK3"/>
<evidence type="ECO:0000256" key="7">
    <source>
        <dbReference type="ARBA" id="ARBA00023609"/>
    </source>
</evidence>
<keyword evidence="12" id="KW-0449">Lipoprotein</keyword>
<feature type="domain" description="Surface lipoprotein assembly modifier C-terminal" evidence="9">
    <location>
        <begin position="189"/>
        <end position="488"/>
    </location>
</feature>
<evidence type="ECO:0000313" key="14">
    <source>
        <dbReference type="Proteomes" id="UP000829455"/>
    </source>
</evidence>
<dbReference type="InterPro" id="IPR057556">
    <property type="entry name" value="TPR_Slam"/>
</dbReference>
<dbReference type="Proteomes" id="UP000004982">
    <property type="component" value="Unassembled WGS sequence"/>
</dbReference>
<feature type="chain" id="PRO_5041436517" evidence="8">
    <location>
        <begin position="21"/>
        <end position="488"/>
    </location>
</feature>
<evidence type="ECO:0000256" key="4">
    <source>
        <dbReference type="ARBA" id="ARBA00022729"/>
    </source>
</evidence>
<dbReference type="InterPro" id="IPR011990">
    <property type="entry name" value="TPR-like_helical_dom_sf"/>
</dbReference>
<name>A0AA36UJK3_9NEIS</name>
<reference evidence="12 14" key="2">
    <citation type="submission" date="2022-03" db="EMBL/GenBank/DDBJ databases">
        <title>Genome sequencing of Neisseria macacae.</title>
        <authorList>
            <person name="Baek M.-G."/>
        </authorList>
    </citation>
    <scope>NUCLEOTIDE SEQUENCE [LARGE SCALE GENOMIC DNA]</scope>
    <source>
        <strain evidence="12 14">ATCC 33926</strain>
    </source>
</reference>
<evidence type="ECO:0000256" key="3">
    <source>
        <dbReference type="ARBA" id="ARBA00022692"/>
    </source>
</evidence>
<dbReference type="EMBL" id="CP094241">
    <property type="protein sequence ID" value="UNV86171.1"/>
    <property type="molecule type" value="Genomic_DNA"/>
</dbReference>
<organism evidence="11 13">
    <name type="scientific">Neisseria macacae ATCC 33926</name>
    <dbReference type="NCBI Taxonomy" id="997348"/>
    <lineage>
        <taxon>Bacteria</taxon>
        <taxon>Pseudomonadati</taxon>
        <taxon>Pseudomonadota</taxon>
        <taxon>Betaproteobacteria</taxon>
        <taxon>Neisseriales</taxon>
        <taxon>Neisseriaceae</taxon>
        <taxon>Neisseria</taxon>
    </lineage>
</organism>
<dbReference type="Proteomes" id="UP000829455">
    <property type="component" value="Chromosome"/>
</dbReference>
<gene>
    <name evidence="11" type="ORF">HMPREF9418_1706</name>
    <name evidence="12" type="ORF">MON40_06740</name>
</gene>
<dbReference type="Gene3D" id="1.25.40.10">
    <property type="entry name" value="Tetratricopeptide repeat domain"/>
    <property type="match status" value="1"/>
</dbReference>
<dbReference type="Pfam" id="PF04575">
    <property type="entry name" value="SlipAM"/>
    <property type="match status" value="1"/>
</dbReference>
<feature type="domain" description="Surface lipoprotein assembly modifier N-terminal TPR repeats region" evidence="10">
    <location>
        <begin position="74"/>
        <end position="159"/>
    </location>
</feature>
<evidence type="ECO:0000313" key="13">
    <source>
        <dbReference type="Proteomes" id="UP000004982"/>
    </source>
</evidence>
<evidence type="ECO:0000259" key="10">
    <source>
        <dbReference type="Pfam" id="PF24575"/>
    </source>
</evidence>
<evidence type="ECO:0000256" key="5">
    <source>
        <dbReference type="ARBA" id="ARBA00023136"/>
    </source>
</evidence>
<proteinExistence type="inferred from homology"/>
<accession>A0AA36UJK3</accession>
<comment type="subcellular location">
    <subcellularLocation>
        <location evidence="1">Cell outer membrane</location>
        <topology evidence="1">Multi-pass membrane protein</topology>
    </subcellularLocation>
</comment>
<keyword evidence="3" id="KW-0812">Transmembrane</keyword>
<dbReference type="EMBL" id="AFQE01000083">
    <property type="protein sequence ID" value="EGQ76610.1"/>
    <property type="molecule type" value="Genomic_DNA"/>
</dbReference>
<sequence length="488" mass="55700">MKNRACLFALLLPLSIPAFADDDDTRMLRDGVQRQIRQYQEAEAFSDGLSDESRIDIGGETYHVPHTEHDLALGIYYAVNDRQWNKVREFLTHYRILSGHKPHLVLMAEGLLARSQGDVSGALEKMKAAQQAAPSDVRIGLELARLYGEDNQTREAKAGFEKVLQGGMPSETKETVQNYLDILDKRSRWHVDISVGRGYSDNINQGNGKRECVGEFMGECFSYRSLPKPVGSAFWQYSAAASKSVPLKGHHNLILRPIAYGSRFDRADTQSEPIEKYSENTALLSAGYQYADANDDLTLTPYFEHYFRGGRSRYRAWGADINWERNLGRKWSVNARLEGKRVKYLESERGYYSDYSLYTSGAGLGYTFSDGLGLFGGIDLTRRKYPDAFARSREYTARIGGYKIFGNSIYLNAAALHRLSRYDEGSYHTDGERRRDRQTIFTAALGASKWQFKNISPELRFKRTVSRSNSDFYVYRQNEIALNLRYRF</sequence>
<reference evidence="11 13" key="1">
    <citation type="submission" date="2011-05" db="EMBL/GenBank/DDBJ databases">
        <authorList>
            <person name="Muzny D."/>
            <person name="Qin X."/>
            <person name="Deng J."/>
            <person name="Jiang H."/>
            <person name="Liu Y."/>
            <person name="Qu J."/>
            <person name="Song X.-Z."/>
            <person name="Zhang L."/>
            <person name="Thornton R."/>
            <person name="Coyle M."/>
            <person name="Francisco L."/>
            <person name="Jackson L."/>
            <person name="Javaid M."/>
            <person name="Korchina V."/>
            <person name="Kovar C."/>
            <person name="Mata R."/>
            <person name="Mathew T."/>
            <person name="Ngo R."/>
            <person name="Nguyen L."/>
            <person name="Nguyen N."/>
            <person name="Okwuonu G."/>
            <person name="Ongeri F."/>
            <person name="Pham C."/>
            <person name="Simmons D."/>
            <person name="Wilczek-Boney K."/>
            <person name="Hale W."/>
            <person name="Jakkamsetti A."/>
            <person name="Pham P."/>
            <person name="Ruth R."/>
            <person name="San Lucas F."/>
            <person name="Warren J."/>
            <person name="Zhang J."/>
            <person name="Zhao Z."/>
            <person name="Zhou C."/>
            <person name="Zhu D."/>
            <person name="Lee S."/>
            <person name="Bess C."/>
            <person name="Blankenburg K."/>
            <person name="Forbes L."/>
            <person name="Fu Q."/>
            <person name="Gubbala S."/>
            <person name="Hirani K."/>
            <person name="Jayaseelan J.C."/>
            <person name="Lara F."/>
            <person name="Munidasa M."/>
            <person name="Palculict T."/>
            <person name="Patil S."/>
            <person name="Pu L.-L."/>
            <person name="Saada N."/>
            <person name="Tang L."/>
            <person name="Weissenberger G."/>
            <person name="Zhu Y."/>
            <person name="Hemphill L."/>
            <person name="Shang Y."/>
            <person name="Youmans B."/>
            <person name="Ayvaz T."/>
            <person name="Ross M."/>
            <person name="Santibanez J."/>
            <person name="Aqrawi P."/>
            <person name="Gross S."/>
            <person name="Joshi V."/>
            <person name="Fowler G."/>
            <person name="Nazareth L."/>
            <person name="Reid J."/>
            <person name="Worley K."/>
            <person name="Petrosino J."/>
            <person name="Highlander S."/>
            <person name="Gibbs R."/>
        </authorList>
    </citation>
    <scope>NUCLEOTIDE SEQUENCE [LARGE SCALE GENOMIC DNA]</scope>
    <source>
        <strain evidence="11 13">ATCC 33926</strain>
    </source>
</reference>
<protein>
    <submittedName>
        <fullName evidence="12">Surface lipoprotein assembly modifier</fullName>
    </submittedName>
</protein>
<keyword evidence="5" id="KW-0472">Membrane</keyword>